<reference evidence="4 5" key="1">
    <citation type="submission" date="2016-09" db="EMBL/GenBank/DDBJ databases">
        <title>Complete genome sequence of microbes from the polar regions.</title>
        <authorList>
            <person name="Liao L."/>
            <person name="Chen B."/>
        </authorList>
    </citation>
    <scope>NUCLEOTIDE SEQUENCE [LARGE SCALE GENOMIC DNA]</scope>
    <source>
        <strain evidence="4 5">ZS314</strain>
    </source>
</reference>
<evidence type="ECO:0000256" key="2">
    <source>
        <dbReference type="SAM" id="SignalP"/>
    </source>
</evidence>
<dbReference type="KEGG" id="mant:BHD05_03000"/>
<feature type="domain" description="DUF4397" evidence="3">
    <location>
        <begin position="32"/>
        <end position="149"/>
    </location>
</feature>
<dbReference type="OrthoDB" id="5800709at2"/>
<dbReference type="Pfam" id="PF14344">
    <property type="entry name" value="DUF4397"/>
    <property type="match status" value="1"/>
</dbReference>
<keyword evidence="1" id="KW-0812">Transmembrane</keyword>
<dbReference type="EMBL" id="CP017146">
    <property type="protein sequence ID" value="QHO68760.1"/>
    <property type="molecule type" value="Genomic_DNA"/>
</dbReference>
<evidence type="ECO:0000259" key="3">
    <source>
        <dbReference type="Pfam" id="PF14344"/>
    </source>
</evidence>
<name>A0A7L5AEI6_9MICO</name>
<keyword evidence="1" id="KW-0472">Membrane</keyword>
<organism evidence="4 5">
    <name type="scientific">Marisediminicola antarctica</name>
    <dbReference type="NCBI Taxonomy" id="674079"/>
    <lineage>
        <taxon>Bacteria</taxon>
        <taxon>Bacillati</taxon>
        <taxon>Actinomycetota</taxon>
        <taxon>Actinomycetes</taxon>
        <taxon>Micrococcales</taxon>
        <taxon>Microbacteriaceae</taxon>
        <taxon>Marisediminicola</taxon>
    </lineage>
</organism>
<dbReference type="AlphaFoldDB" id="A0A7L5AEI6"/>
<evidence type="ECO:0000256" key="1">
    <source>
        <dbReference type="SAM" id="Phobius"/>
    </source>
</evidence>
<keyword evidence="2" id="KW-0732">Signal</keyword>
<gene>
    <name evidence="4" type="ORF">BHD05_03000</name>
</gene>
<keyword evidence="5" id="KW-1185">Reference proteome</keyword>
<proteinExistence type="predicted"/>
<feature type="chain" id="PRO_5029868569" description="DUF4397 domain-containing protein" evidence="2">
    <location>
        <begin position="28"/>
        <end position="277"/>
    </location>
</feature>
<feature type="signal peptide" evidence="2">
    <location>
        <begin position="1"/>
        <end position="27"/>
    </location>
</feature>
<keyword evidence="1" id="KW-1133">Transmembrane helix</keyword>
<dbReference type="InterPro" id="IPR025510">
    <property type="entry name" value="DUF4397"/>
</dbReference>
<dbReference type="RefSeq" id="WP_161885116.1">
    <property type="nucleotide sequence ID" value="NZ_CP017146.1"/>
</dbReference>
<feature type="transmembrane region" description="Helical" evidence="1">
    <location>
        <begin position="251"/>
        <end position="270"/>
    </location>
</feature>
<evidence type="ECO:0000313" key="5">
    <source>
        <dbReference type="Proteomes" id="UP000464507"/>
    </source>
</evidence>
<accession>A0A7L5AEI6</accession>
<protein>
    <recommendedName>
        <fullName evidence="3">DUF4397 domain-containing protein</fullName>
    </recommendedName>
</protein>
<sequence>MKSRLAAGGAAGAVLVVALAAPMSAAAAEGDAQLSVLHGIPGVTVDVWVNGDLTLDDFAPGTLTDPLMLAPATYSVAITASNATSATDQVVLGPIDLPLAMDGNYTAVAHLNAAGEPAAAFFTNDVSATAAGEGRLTVRHVAAAPAVDILAGDAPVIEGLENPNEEILNLPAGVVPASVVAAGTTEPALLGPADVDVAEGVNTIVYAYGSLEDDTLALAIQTIDGLHTPPAGIPAGQTGAAAAAETAQSTWIGLGAFGLLLAAAGALFATRRTAARR</sequence>
<evidence type="ECO:0000313" key="4">
    <source>
        <dbReference type="EMBL" id="QHO68760.1"/>
    </source>
</evidence>
<dbReference type="Proteomes" id="UP000464507">
    <property type="component" value="Chromosome"/>
</dbReference>